<evidence type="ECO:0000313" key="2">
    <source>
        <dbReference type="WBParaSite" id="ALUE_0002324401-mRNA-1"/>
    </source>
</evidence>
<proteinExistence type="predicted"/>
<organism evidence="1 2">
    <name type="scientific">Ascaris lumbricoides</name>
    <name type="common">Giant roundworm</name>
    <dbReference type="NCBI Taxonomy" id="6252"/>
    <lineage>
        <taxon>Eukaryota</taxon>
        <taxon>Metazoa</taxon>
        <taxon>Ecdysozoa</taxon>
        <taxon>Nematoda</taxon>
        <taxon>Chromadorea</taxon>
        <taxon>Rhabditida</taxon>
        <taxon>Spirurina</taxon>
        <taxon>Ascaridomorpha</taxon>
        <taxon>Ascaridoidea</taxon>
        <taxon>Ascarididae</taxon>
        <taxon>Ascaris</taxon>
    </lineage>
</organism>
<reference evidence="2" key="1">
    <citation type="submission" date="2017-02" db="UniProtKB">
        <authorList>
            <consortium name="WormBaseParasite"/>
        </authorList>
    </citation>
    <scope>IDENTIFICATION</scope>
</reference>
<dbReference type="Proteomes" id="UP000036681">
    <property type="component" value="Unplaced"/>
</dbReference>
<accession>A0A0M3IWW6</accession>
<evidence type="ECO:0000313" key="1">
    <source>
        <dbReference type="Proteomes" id="UP000036681"/>
    </source>
</evidence>
<dbReference type="Gene3D" id="2.30.30.140">
    <property type="match status" value="1"/>
</dbReference>
<dbReference type="WBParaSite" id="ALUE_0002324401-mRNA-1">
    <property type="protein sequence ID" value="ALUE_0002324401-mRNA-1"/>
    <property type="gene ID" value="ALUE_0002324401"/>
</dbReference>
<dbReference type="AlphaFoldDB" id="A0A0M3IWW6"/>
<name>A0A0M3IWW6_ASCLU</name>
<sequence length="90" mass="9918">MPRKESGGGKEAKDIDKEAVTKSGDATTLAYSLNDKVLCRHLDNLYYEAKIIAVEQTPDGEPIYTVHYQVAQLGAHVILKQGPWSRKCAS</sequence>
<keyword evidence="1" id="KW-1185">Reference proteome</keyword>
<dbReference type="InterPro" id="IPR016197">
    <property type="entry name" value="Chromo-like_dom_sf"/>
</dbReference>
<protein>
    <submittedName>
        <fullName evidence="2">Tudor domain-containing protein</fullName>
    </submittedName>
</protein>
<dbReference type="SUPFAM" id="SSF54160">
    <property type="entry name" value="Chromo domain-like"/>
    <property type="match status" value="1"/>
</dbReference>